<evidence type="ECO:0000313" key="4">
    <source>
        <dbReference type="EMBL" id="PIO31602.1"/>
    </source>
</evidence>
<dbReference type="OrthoDB" id="10256606at2759"/>
<proteinExistence type="inferred from homology"/>
<dbReference type="GO" id="GO:0005666">
    <property type="term" value="C:RNA polymerase III complex"/>
    <property type="evidence" value="ECO:0007669"/>
    <property type="project" value="TreeGrafter"/>
</dbReference>
<organism evidence="4 5">
    <name type="scientific">Aquarana catesbeiana</name>
    <name type="common">American bullfrog</name>
    <name type="synonym">Rana catesbeiana</name>
    <dbReference type="NCBI Taxonomy" id="8400"/>
    <lineage>
        <taxon>Eukaryota</taxon>
        <taxon>Metazoa</taxon>
        <taxon>Chordata</taxon>
        <taxon>Craniata</taxon>
        <taxon>Vertebrata</taxon>
        <taxon>Euteleostomi</taxon>
        <taxon>Amphibia</taxon>
        <taxon>Batrachia</taxon>
        <taxon>Anura</taxon>
        <taxon>Neobatrachia</taxon>
        <taxon>Ranoidea</taxon>
        <taxon>Ranidae</taxon>
        <taxon>Aquarana</taxon>
    </lineage>
</organism>
<dbReference type="InterPro" id="IPR013238">
    <property type="entry name" value="RNA_pol_III_Rbc25"/>
</dbReference>
<evidence type="ECO:0000256" key="1">
    <source>
        <dbReference type="ARBA" id="ARBA00009307"/>
    </source>
</evidence>
<evidence type="ECO:0000313" key="5">
    <source>
        <dbReference type="Proteomes" id="UP000228934"/>
    </source>
</evidence>
<keyword evidence="2" id="KW-0539">Nucleus</keyword>
<dbReference type="AlphaFoldDB" id="A0A2G9RUQ1"/>
<dbReference type="InterPro" id="IPR045113">
    <property type="entry name" value="Rpb7-like"/>
</dbReference>
<dbReference type="PANTHER" id="PTHR12709:SF1">
    <property type="entry name" value="DNA-DIRECTED RNA POLYMERASE III SUBUNIT RPC8"/>
    <property type="match status" value="1"/>
</dbReference>
<name>A0A2G9RUQ1_AQUCT</name>
<comment type="subcellular location">
    <subcellularLocation>
        <location evidence="2">Nucleus</location>
    </subcellularLocation>
</comment>
<dbReference type="InterPro" id="IPR012340">
    <property type="entry name" value="NA-bd_OB-fold"/>
</dbReference>
<dbReference type="EMBL" id="KV931449">
    <property type="protein sequence ID" value="PIO31602.1"/>
    <property type="molecule type" value="Genomic_DNA"/>
</dbReference>
<keyword evidence="2" id="KW-0240">DNA-directed RNA polymerase</keyword>
<evidence type="ECO:0000259" key="3">
    <source>
        <dbReference type="Pfam" id="PF08292"/>
    </source>
</evidence>
<feature type="non-terminal residue" evidence="4">
    <location>
        <position position="81"/>
    </location>
</feature>
<dbReference type="Pfam" id="PF08292">
    <property type="entry name" value="RNA_pol_Rbc25"/>
    <property type="match status" value="1"/>
</dbReference>
<keyword evidence="2" id="KW-0804">Transcription</keyword>
<gene>
    <name evidence="4" type="ORF">AB205_0102750</name>
</gene>
<sequence>MRKMFFFLSLLVCVFVFFVSVHFRYVVFHPFLDEILMGKIKGCSPEGVHVSLGFFDDIVIPPESLQQPAKLYPLHKMFMNV</sequence>
<evidence type="ECO:0000256" key="2">
    <source>
        <dbReference type="RuleBase" id="RU369086"/>
    </source>
</evidence>
<keyword evidence="5" id="KW-1185">Reference proteome</keyword>
<accession>A0A2G9RUQ1</accession>
<protein>
    <recommendedName>
        <fullName evidence="2">DNA-directed RNA polymerase subunit</fullName>
    </recommendedName>
</protein>
<dbReference type="Proteomes" id="UP000228934">
    <property type="component" value="Unassembled WGS sequence"/>
</dbReference>
<dbReference type="PANTHER" id="PTHR12709">
    <property type="entry name" value="DNA-DIRECTED RNA POLYMERASE II, III"/>
    <property type="match status" value="1"/>
</dbReference>
<comment type="similarity">
    <text evidence="1">Belongs to the eukaryotic RPB7/RPC8 RNA polymerase subunit family.</text>
</comment>
<reference evidence="5" key="1">
    <citation type="journal article" date="2017" name="Nat. Commun.">
        <title>The North American bullfrog draft genome provides insight into hormonal regulation of long noncoding RNA.</title>
        <authorList>
            <person name="Hammond S.A."/>
            <person name="Warren R.L."/>
            <person name="Vandervalk B.P."/>
            <person name="Kucuk E."/>
            <person name="Khan H."/>
            <person name="Gibb E.A."/>
            <person name="Pandoh P."/>
            <person name="Kirk H."/>
            <person name="Zhao Y."/>
            <person name="Jones M."/>
            <person name="Mungall A.J."/>
            <person name="Coope R."/>
            <person name="Pleasance S."/>
            <person name="Moore R.A."/>
            <person name="Holt R.A."/>
            <person name="Round J.M."/>
            <person name="Ohora S."/>
            <person name="Walle B.V."/>
            <person name="Veldhoen N."/>
            <person name="Helbing C.C."/>
            <person name="Birol I."/>
        </authorList>
    </citation>
    <scope>NUCLEOTIDE SEQUENCE [LARGE SCALE GENOMIC DNA]</scope>
</reference>
<feature type="domain" description="RNA polymerase III subunit Rpc25" evidence="3">
    <location>
        <begin position="34"/>
        <end position="79"/>
    </location>
</feature>
<dbReference type="Gene3D" id="2.40.50.140">
    <property type="entry name" value="Nucleic acid-binding proteins"/>
    <property type="match status" value="1"/>
</dbReference>
<dbReference type="SUPFAM" id="SSF50249">
    <property type="entry name" value="Nucleic acid-binding proteins"/>
    <property type="match status" value="1"/>
</dbReference>
<comment type="function">
    <text evidence="2">DNA-dependent RNA polymerase which catalyzes the transcription of DNA into RNA using the four ribonucleoside triphosphates as substrates.</text>
</comment>
<dbReference type="GO" id="GO:0006384">
    <property type="term" value="P:transcription initiation at RNA polymerase III promoter"/>
    <property type="evidence" value="ECO:0007669"/>
    <property type="project" value="TreeGrafter"/>
</dbReference>